<sequence length="222" mass="25339">MKRVYYFPGLISALTLPVLFWYYGHRKIDEITTSVIDMGIPAKLNKDKSNYDNTLEPIRSLEYKKIEVPAGKAKENSSVYVSEVRAMQQRNEQNTGIEFILGDKNTYGDLVSLLNDMHISKHEEYGLDLEKTGHFLVPVTYIRPTSETCGLCDDVIVEVIDGGLLVSGVIPESTIFTDINNFFTPLTKEAYYLMTGFLILLYLSVLSLKETFLFSKRKYTFQ</sequence>
<dbReference type="AlphaFoldDB" id="A0A316X5J8"/>
<protein>
    <submittedName>
        <fullName evidence="2">Uncharacterized protein</fullName>
    </submittedName>
</protein>
<keyword evidence="1" id="KW-1133">Transmembrane helix</keyword>
<dbReference type="Proteomes" id="UP000236594">
    <property type="component" value="Unassembled WGS sequence"/>
</dbReference>
<dbReference type="OrthoDB" id="1272476at2"/>
<dbReference type="EMBL" id="PPED02000003">
    <property type="protein sequence ID" value="PWN69071.1"/>
    <property type="molecule type" value="Genomic_DNA"/>
</dbReference>
<keyword evidence="1" id="KW-0812">Transmembrane</keyword>
<evidence type="ECO:0000313" key="2">
    <source>
        <dbReference type="EMBL" id="PWN69071.1"/>
    </source>
</evidence>
<reference evidence="2 3" key="1">
    <citation type="submission" date="2018-04" db="EMBL/GenBank/DDBJ databases">
        <title>Draft Genome Sequence of Phosphate-Solubilizing Chryseobacterium sp. ISE14 that is a Biocontrol and Plant Growth-Promoting Rhizobacterium Isolated from Cucumber.</title>
        <authorList>
            <person name="Jeong J.-J."/>
            <person name="Sang M.K."/>
            <person name="Choi I.-G."/>
            <person name="Kim K.D."/>
        </authorList>
    </citation>
    <scope>NUCLEOTIDE SEQUENCE [LARGE SCALE GENOMIC DNA]</scope>
    <source>
        <strain evidence="2 3">ISE14</strain>
    </source>
</reference>
<proteinExistence type="predicted"/>
<keyword evidence="1" id="KW-0472">Membrane</keyword>
<feature type="transmembrane region" description="Helical" evidence="1">
    <location>
        <begin position="5"/>
        <end position="24"/>
    </location>
</feature>
<keyword evidence="3" id="KW-1185">Reference proteome</keyword>
<evidence type="ECO:0000256" key="1">
    <source>
        <dbReference type="SAM" id="Phobius"/>
    </source>
</evidence>
<name>A0A316X5J8_9FLAO</name>
<dbReference type="RefSeq" id="WP_109712699.1">
    <property type="nucleotide sequence ID" value="NZ_PPED02000003.1"/>
</dbReference>
<accession>A0A316X5J8</accession>
<comment type="caution">
    <text evidence="2">The sequence shown here is derived from an EMBL/GenBank/DDBJ whole genome shotgun (WGS) entry which is preliminary data.</text>
</comment>
<feature type="transmembrane region" description="Helical" evidence="1">
    <location>
        <begin position="190"/>
        <end position="208"/>
    </location>
</feature>
<evidence type="ECO:0000313" key="3">
    <source>
        <dbReference type="Proteomes" id="UP000236594"/>
    </source>
</evidence>
<gene>
    <name evidence="2" type="ORF">C1631_013470</name>
</gene>
<organism evidence="2 3">
    <name type="scientific">Chryseobacterium phosphatilyticum</name>
    <dbReference type="NCBI Taxonomy" id="475075"/>
    <lineage>
        <taxon>Bacteria</taxon>
        <taxon>Pseudomonadati</taxon>
        <taxon>Bacteroidota</taxon>
        <taxon>Flavobacteriia</taxon>
        <taxon>Flavobacteriales</taxon>
        <taxon>Weeksellaceae</taxon>
        <taxon>Chryseobacterium group</taxon>
        <taxon>Chryseobacterium</taxon>
    </lineage>
</organism>